<dbReference type="Proteomes" id="UP000324222">
    <property type="component" value="Unassembled WGS sequence"/>
</dbReference>
<gene>
    <name evidence="1" type="ORF">E2C01_087382</name>
</gene>
<dbReference type="AlphaFoldDB" id="A0A5B7J7Y8"/>
<evidence type="ECO:0000313" key="2">
    <source>
        <dbReference type="Proteomes" id="UP000324222"/>
    </source>
</evidence>
<dbReference type="OrthoDB" id="6381941at2759"/>
<accession>A0A5B7J7Y8</accession>
<proteinExistence type="predicted"/>
<protein>
    <submittedName>
        <fullName evidence="1">Uncharacterized protein</fullName>
    </submittedName>
</protein>
<keyword evidence="2" id="KW-1185">Reference proteome</keyword>
<organism evidence="1 2">
    <name type="scientific">Portunus trituberculatus</name>
    <name type="common">Swimming crab</name>
    <name type="synonym">Neptunus trituberculatus</name>
    <dbReference type="NCBI Taxonomy" id="210409"/>
    <lineage>
        <taxon>Eukaryota</taxon>
        <taxon>Metazoa</taxon>
        <taxon>Ecdysozoa</taxon>
        <taxon>Arthropoda</taxon>
        <taxon>Crustacea</taxon>
        <taxon>Multicrustacea</taxon>
        <taxon>Malacostraca</taxon>
        <taxon>Eumalacostraca</taxon>
        <taxon>Eucarida</taxon>
        <taxon>Decapoda</taxon>
        <taxon>Pleocyemata</taxon>
        <taxon>Brachyura</taxon>
        <taxon>Eubrachyura</taxon>
        <taxon>Portunoidea</taxon>
        <taxon>Portunidae</taxon>
        <taxon>Portuninae</taxon>
        <taxon>Portunus</taxon>
    </lineage>
</organism>
<dbReference type="EMBL" id="VSRR010090767">
    <property type="protein sequence ID" value="MPC92302.1"/>
    <property type="molecule type" value="Genomic_DNA"/>
</dbReference>
<comment type="caution">
    <text evidence="1">The sequence shown here is derived from an EMBL/GenBank/DDBJ whole genome shotgun (WGS) entry which is preliminary data.</text>
</comment>
<sequence>MTTTTSTTTRPITTSTIPATTFTTIPTTTTALTVTTTKILTTTDTGTSSPNPNCGLEDQRHKYHWSSPKFPCRNYPNNFTCIIRGGSVSYKNASSSY</sequence>
<reference evidence="1 2" key="1">
    <citation type="submission" date="2019-05" db="EMBL/GenBank/DDBJ databases">
        <title>Another draft genome of Portunus trituberculatus and its Hox gene families provides insights of decapod evolution.</title>
        <authorList>
            <person name="Jeong J.-H."/>
            <person name="Song I."/>
            <person name="Kim S."/>
            <person name="Choi T."/>
            <person name="Kim D."/>
            <person name="Ryu S."/>
            <person name="Kim W."/>
        </authorList>
    </citation>
    <scope>NUCLEOTIDE SEQUENCE [LARGE SCALE GENOMIC DNA]</scope>
    <source>
        <tissue evidence="1">Muscle</tissue>
    </source>
</reference>
<evidence type="ECO:0000313" key="1">
    <source>
        <dbReference type="EMBL" id="MPC92302.1"/>
    </source>
</evidence>
<name>A0A5B7J7Y8_PORTR</name>